<dbReference type="AlphaFoldDB" id="A0A7M7NCC5"/>
<reference evidence="4" key="1">
    <citation type="submission" date="2015-02" db="EMBL/GenBank/DDBJ databases">
        <title>Genome sequencing for Strongylocentrotus purpuratus.</title>
        <authorList>
            <person name="Murali S."/>
            <person name="Liu Y."/>
            <person name="Vee V."/>
            <person name="English A."/>
            <person name="Wang M."/>
            <person name="Skinner E."/>
            <person name="Han Y."/>
            <person name="Muzny D.M."/>
            <person name="Worley K.C."/>
            <person name="Gibbs R.A."/>
        </authorList>
    </citation>
    <scope>NUCLEOTIDE SEQUENCE</scope>
</reference>
<proteinExistence type="predicted"/>
<evidence type="ECO:0000256" key="1">
    <source>
        <dbReference type="SAM" id="Phobius"/>
    </source>
</evidence>
<dbReference type="KEGG" id="spu:115920708"/>
<dbReference type="OMA" id="WVNEQGN"/>
<sequence length="147" mass="16416">MAKRTRLSADVTLRMANQFEATNDSKNDTIRSFGDTLNLDKLIIKKATTLGKKSSNLEGAMQHLLNEWVNEHGSDDEAAKRLKTILTKNGYSKMADVIKEESTKKSSKHSCQDPQQPASTTDRIITLVTTVVVAVLAITYIHYRDFS</sequence>
<dbReference type="GO" id="GO:0007165">
    <property type="term" value="P:signal transduction"/>
    <property type="evidence" value="ECO:0007669"/>
    <property type="project" value="InterPro"/>
</dbReference>
<evidence type="ECO:0000313" key="3">
    <source>
        <dbReference type="EnsemblMetazoa" id="XP_030833048"/>
    </source>
</evidence>
<feature type="transmembrane region" description="Helical" evidence="1">
    <location>
        <begin position="124"/>
        <end position="143"/>
    </location>
</feature>
<dbReference type="InterPro" id="IPR000488">
    <property type="entry name" value="Death_dom"/>
</dbReference>
<name>A0A7M7NCC5_STRPU</name>
<keyword evidence="1" id="KW-1133">Transmembrane helix</keyword>
<reference evidence="3" key="2">
    <citation type="submission" date="2021-01" db="UniProtKB">
        <authorList>
            <consortium name="EnsemblMetazoa"/>
        </authorList>
    </citation>
    <scope>IDENTIFICATION</scope>
</reference>
<dbReference type="PROSITE" id="PS50017">
    <property type="entry name" value="DEATH_DOMAIN"/>
    <property type="match status" value="1"/>
</dbReference>
<evidence type="ECO:0000313" key="4">
    <source>
        <dbReference type="Proteomes" id="UP000007110"/>
    </source>
</evidence>
<dbReference type="EnsemblMetazoa" id="XM_030977188">
    <property type="protein sequence ID" value="XP_030833048"/>
    <property type="gene ID" value="LOC115920708"/>
</dbReference>
<protein>
    <recommendedName>
        <fullName evidence="2">Death domain-containing protein</fullName>
    </recommendedName>
</protein>
<dbReference type="RefSeq" id="XP_030833048.1">
    <property type="nucleotide sequence ID" value="XM_030977188.1"/>
</dbReference>
<keyword evidence="1" id="KW-0812">Transmembrane</keyword>
<dbReference type="GeneID" id="115920708"/>
<keyword evidence="1" id="KW-0472">Membrane</keyword>
<accession>A0A7M7NCC5</accession>
<dbReference type="OrthoDB" id="10162421at2759"/>
<dbReference type="InParanoid" id="A0A7M7NCC5"/>
<keyword evidence="4" id="KW-1185">Reference proteome</keyword>
<organism evidence="3 4">
    <name type="scientific">Strongylocentrotus purpuratus</name>
    <name type="common">Purple sea urchin</name>
    <dbReference type="NCBI Taxonomy" id="7668"/>
    <lineage>
        <taxon>Eukaryota</taxon>
        <taxon>Metazoa</taxon>
        <taxon>Echinodermata</taxon>
        <taxon>Eleutherozoa</taxon>
        <taxon>Echinozoa</taxon>
        <taxon>Echinoidea</taxon>
        <taxon>Euechinoidea</taxon>
        <taxon>Echinacea</taxon>
        <taxon>Camarodonta</taxon>
        <taxon>Echinidea</taxon>
        <taxon>Strongylocentrotidae</taxon>
        <taxon>Strongylocentrotus</taxon>
    </lineage>
</organism>
<feature type="domain" description="Death" evidence="2">
    <location>
        <begin position="31"/>
        <end position="102"/>
    </location>
</feature>
<evidence type="ECO:0000259" key="2">
    <source>
        <dbReference type="PROSITE" id="PS50017"/>
    </source>
</evidence>
<dbReference type="Proteomes" id="UP000007110">
    <property type="component" value="Unassembled WGS sequence"/>
</dbReference>